<keyword evidence="3" id="KW-1185">Reference proteome</keyword>
<sequence length="68" mass="7183">MLSGARDEEEEEEDGQTWCPQGECDTTSGNHVYESESEASGSDFNEASKGAGGKNLGALSISRHSGMK</sequence>
<name>A0A176W6A3_MARPO</name>
<feature type="region of interest" description="Disordered" evidence="1">
    <location>
        <begin position="1"/>
        <end position="68"/>
    </location>
</feature>
<reference evidence="2" key="1">
    <citation type="submission" date="2016-03" db="EMBL/GenBank/DDBJ databases">
        <title>Mechanisms controlling the formation of the plant cell surface in tip-growing cells are functionally conserved among land plants.</title>
        <authorList>
            <person name="Honkanen S."/>
            <person name="Jones V.A."/>
            <person name="Morieri G."/>
            <person name="Champion C."/>
            <person name="Hetherington A.J."/>
            <person name="Kelly S."/>
            <person name="Saint-Marcoux D."/>
            <person name="Proust H."/>
            <person name="Prescott H."/>
            <person name="Dolan L."/>
        </authorList>
    </citation>
    <scope>NUCLEOTIDE SEQUENCE [LARGE SCALE GENOMIC DNA]</scope>
    <source>
        <tissue evidence="2">Whole gametophyte</tissue>
    </source>
</reference>
<gene>
    <name evidence="2" type="ORF">AXG93_1335s1420</name>
</gene>
<evidence type="ECO:0000256" key="1">
    <source>
        <dbReference type="SAM" id="MobiDB-lite"/>
    </source>
</evidence>
<organism evidence="2 3">
    <name type="scientific">Marchantia polymorpha subsp. ruderalis</name>
    <dbReference type="NCBI Taxonomy" id="1480154"/>
    <lineage>
        <taxon>Eukaryota</taxon>
        <taxon>Viridiplantae</taxon>
        <taxon>Streptophyta</taxon>
        <taxon>Embryophyta</taxon>
        <taxon>Marchantiophyta</taxon>
        <taxon>Marchantiopsida</taxon>
        <taxon>Marchantiidae</taxon>
        <taxon>Marchantiales</taxon>
        <taxon>Marchantiaceae</taxon>
        <taxon>Marchantia</taxon>
    </lineage>
</organism>
<protein>
    <submittedName>
        <fullName evidence="2">Uncharacterized protein</fullName>
    </submittedName>
</protein>
<dbReference type="AlphaFoldDB" id="A0A176W6A3"/>
<dbReference type="Proteomes" id="UP000077202">
    <property type="component" value="Unassembled WGS sequence"/>
</dbReference>
<dbReference type="EMBL" id="LVLJ01001708">
    <property type="protein sequence ID" value="OAE28650.1"/>
    <property type="molecule type" value="Genomic_DNA"/>
</dbReference>
<evidence type="ECO:0000313" key="3">
    <source>
        <dbReference type="Proteomes" id="UP000077202"/>
    </source>
</evidence>
<evidence type="ECO:0000313" key="2">
    <source>
        <dbReference type="EMBL" id="OAE28650.1"/>
    </source>
</evidence>
<proteinExistence type="predicted"/>
<accession>A0A176W6A3</accession>
<comment type="caution">
    <text evidence="2">The sequence shown here is derived from an EMBL/GenBank/DDBJ whole genome shotgun (WGS) entry which is preliminary data.</text>
</comment>